<proteinExistence type="predicted"/>
<dbReference type="Gene3D" id="1.10.1240.10">
    <property type="entry name" value="Methionine synthase domain"/>
    <property type="match status" value="1"/>
</dbReference>
<dbReference type="GO" id="GO:0031419">
    <property type="term" value="F:cobalamin binding"/>
    <property type="evidence" value="ECO:0007669"/>
    <property type="project" value="InterPro"/>
</dbReference>
<protein>
    <submittedName>
        <fullName evidence="5">MerR family transcriptional regulator</fullName>
    </submittedName>
</protein>
<name>A0A4R1BNR5_9BACT</name>
<dbReference type="Gene3D" id="1.10.1660.10">
    <property type="match status" value="1"/>
</dbReference>
<organism evidence="5 6">
    <name type="scientific">Flaviaesturariibacter flavus</name>
    <dbReference type="NCBI Taxonomy" id="2502780"/>
    <lineage>
        <taxon>Bacteria</taxon>
        <taxon>Pseudomonadati</taxon>
        <taxon>Bacteroidota</taxon>
        <taxon>Chitinophagia</taxon>
        <taxon>Chitinophagales</taxon>
        <taxon>Chitinophagaceae</taxon>
        <taxon>Flaviaestuariibacter</taxon>
    </lineage>
</organism>
<evidence type="ECO:0000256" key="3">
    <source>
        <dbReference type="ARBA" id="ARBA00023163"/>
    </source>
</evidence>
<evidence type="ECO:0000313" key="5">
    <source>
        <dbReference type="EMBL" id="TCJ19194.1"/>
    </source>
</evidence>
<dbReference type="GO" id="GO:0003700">
    <property type="term" value="F:DNA-binding transcription factor activity"/>
    <property type="evidence" value="ECO:0007669"/>
    <property type="project" value="InterPro"/>
</dbReference>
<dbReference type="Proteomes" id="UP000295334">
    <property type="component" value="Unassembled WGS sequence"/>
</dbReference>
<dbReference type="SUPFAM" id="SSF46955">
    <property type="entry name" value="Putative DNA-binding domain"/>
    <property type="match status" value="1"/>
</dbReference>
<keyword evidence="3" id="KW-0804">Transcription</keyword>
<dbReference type="SMART" id="SM00422">
    <property type="entry name" value="HTH_MERR"/>
    <property type="match status" value="1"/>
</dbReference>
<accession>A0A4R1BNR5</accession>
<dbReference type="GO" id="GO:0003677">
    <property type="term" value="F:DNA binding"/>
    <property type="evidence" value="ECO:0007669"/>
    <property type="project" value="UniProtKB-KW"/>
</dbReference>
<dbReference type="InterPro" id="IPR036594">
    <property type="entry name" value="Meth_synthase_dom"/>
</dbReference>
<gene>
    <name evidence="5" type="ORF">EPD60_01900</name>
</gene>
<evidence type="ECO:0000256" key="2">
    <source>
        <dbReference type="ARBA" id="ARBA00023125"/>
    </source>
</evidence>
<dbReference type="Pfam" id="PF02607">
    <property type="entry name" value="B12-binding_2"/>
    <property type="match status" value="1"/>
</dbReference>
<keyword evidence="2" id="KW-0238">DNA-binding</keyword>
<dbReference type="OrthoDB" id="9800334at2"/>
<dbReference type="RefSeq" id="WP_131446280.1">
    <property type="nucleotide sequence ID" value="NZ_SJZI01000002.1"/>
</dbReference>
<feature type="domain" description="HTH merR-type" evidence="4">
    <location>
        <begin position="3"/>
        <end position="72"/>
    </location>
</feature>
<dbReference type="InterPro" id="IPR000551">
    <property type="entry name" value="MerR-type_HTH_dom"/>
</dbReference>
<dbReference type="AlphaFoldDB" id="A0A4R1BNR5"/>
<sequence length="293" mass="33370">MERFTIKDIENLSQIKAHTLRIWEQRYTFFTAKRKDSQHRYYDGHDLQVLLQVAFLYHGGMKISHIAALDEAGRLAAIERIQQRGGIAEQEVLSLVQSAAAFDERRLRGQLDRLVAQKGLEAAVLDVFFPFLQRIGHLWLTNHVIPAQEHFSSYLIQNKIISETEQLPPQEPSRAPIVLLTPRGEHHELPLLFINYLLRREGWAVTYLGTGVSVPDLPPSVLGRGNYIYVHLITNLSGQSADDYFESVCKAFPEKTFVVSGSAIQGMQRQFRNLVLLRTDDAILQFIRKGLPG</sequence>
<dbReference type="GO" id="GO:0046872">
    <property type="term" value="F:metal ion binding"/>
    <property type="evidence" value="ECO:0007669"/>
    <property type="project" value="InterPro"/>
</dbReference>
<dbReference type="Pfam" id="PF13411">
    <property type="entry name" value="MerR_1"/>
    <property type="match status" value="1"/>
</dbReference>
<dbReference type="Gene3D" id="3.40.50.280">
    <property type="entry name" value="Cobalamin-binding domain"/>
    <property type="match status" value="1"/>
</dbReference>
<keyword evidence="1" id="KW-0805">Transcription regulation</keyword>
<dbReference type="InterPro" id="IPR047057">
    <property type="entry name" value="MerR_fam"/>
</dbReference>
<evidence type="ECO:0000313" key="6">
    <source>
        <dbReference type="Proteomes" id="UP000295334"/>
    </source>
</evidence>
<evidence type="ECO:0000256" key="1">
    <source>
        <dbReference type="ARBA" id="ARBA00023015"/>
    </source>
</evidence>
<dbReference type="SUPFAM" id="SSF52242">
    <property type="entry name" value="Cobalamin (vitamin B12)-binding domain"/>
    <property type="match status" value="1"/>
</dbReference>
<dbReference type="InterPro" id="IPR003759">
    <property type="entry name" value="Cbl-bd_cap"/>
</dbReference>
<dbReference type="InterPro" id="IPR009061">
    <property type="entry name" value="DNA-bd_dom_put_sf"/>
</dbReference>
<dbReference type="PANTHER" id="PTHR30204">
    <property type="entry name" value="REDOX-CYCLING DRUG-SENSING TRANSCRIPTIONAL ACTIVATOR SOXR"/>
    <property type="match status" value="1"/>
</dbReference>
<dbReference type="PROSITE" id="PS50937">
    <property type="entry name" value="HTH_MERR_2"/>
    <property type="match status" value="1"/>
</dbReference>
<keyword evidence="6" id="KW-1185">Reference proteome</keyword>
<dbReference type="EMBL" id="SJZI01000002">
    <property type="protein sequence ID" value="TCJ19194.1"/>
    <property type="molecule type" value="Genomic_DNA"/>
</dbReference>
<evidence type="ECO:0000259" key="4">
    <source>
        <dbReference type="PROSITE" id="PS50937"/>
    </source>
</evidence>
<dbReference type="InterPro" id="IPR036724">
    <property type="entry name" value="Cobalamin-bd_sf"/>
</dbReference>
<dbReference type="PANTHER" id="PTHR30204:SF67">
    <property type="entry name" value="HTH-TYPE TRANSCRIPTIONAL REGULATOR MLRA-RELATED"/>
    <property type="match status" value="1"/>
</dbReference>
<comment type="caution">
    <text evidence="5">The sequence shown here is derived from an EMBL/GenBank/DDBJ whole genome shotgun (WGS) entry which is preliminary data.</text>
</comment>
<reference evidence="5 6" key="1">
    <citation type="submission" date="2019-03" db="EMBL/GenBank/DDBJ databases">
        <authorList>
            <person name="Kim M.K.M."/>
        </authorList>
    </citation>
    <scope>NUCLEOTIDE SEQUENCE [LARGE SCALE GENOMIC DNA]</scope>
    <source>
        <strain evidence="5 6">17J68-12</strain>
    </source>
</reference>